<feature type="compositionally biased region" description="Basic and acidic residues" evidence="1">
    <location>
        <begin position="16"/>
        <end position="32"/>
    </location>
</feature>
<name>A0A9W6BJS4_9CHLO</name>
<feature type="compositionally biased region" description="Polar residues" evidence="1">
    <location>
        <begin position="193"/>
        <end position="216"/>
    </location>
</feature>
<sequence length="258" mass="27445">MGGPFVNYTIQKDHRHVDSKTCRPRAGLEDSKTGNARRQGPVYCPRNVVPSWTSQQHIRDSQAWRPLSPITPSRKTIATWTRGSAASIPPVLYCRARRWARGGGVLTAGAREASTWVAQERRPPPLGPVDWWSGQTQRRPPLGWDSDVGATANATINGGYCLGGDRVGPAAGHPDAARLAAYRGAADARGSLGATSRNPASNTGGGTSNTQCPQAGQSRCTTFTARVAFGAAAMRAEGPPCYGPEMRESWCHPTLVGG</sequence>
<accession>A0A9W6BJS4</accession>
<keyword evidence="3" id="KW-1185">Reference proteome</keyword>
<dbReference type="EMBL" id="BRXU01000008">
    <property type="protein sequence ID" value="GLC53516.1"/>
    <property type="molecule type" value="Genomic_DNA"/>
</dbReference>
<feature type="region of interest" description="Disordered" evidence="1">
    <location>
        <begin position="16"/>
        <end position="40"/>
    </location>
</feature>
<comment type="caution">
    <text evidence="2">The sequence shown here is derived from an EMBL/GenBank/DDBJ whole genome shotgun (WGS) entry which is preliminary data.</text>
</comment>
<dbReference type="AlphaFoldDB" id="A0A9W6BJS4"/>
<evidence type="ECO:0000313" key="3">
    <source>
        <dbReference type="Proteomes" id="UP001165080"/>
    </source>
</evidence>
<organism evidence="2 3">
    <name type="scientific">Pleodorina starrii</name>
    <dbReference type="NCBI Taxonomy" id="330485"/>
    <lineage>
        <taxon>Eukaryota</taxon>
        <taxon>Viridiplantae</taxon>
        <taxon>Chlorophyta</taxon>
        <taxon>core chlorophytes</taxon>
        <taxon>Chlorophyceae</taxon>
        <taxon>CS clade</taxon>
        <taxon>Chlamydomonadales</taxon>
        <taxon>Volvocaceae</taxon>
        <taxon>Pleodorina</taxon>
    </lineage>
</organism>
<reference evidence="2 3" key="1">
    <citation type="journal article" date="2023" name="Commun. Biol.">
        <title>Reorganization of the ancestral sex-determining regions during the evolution of trioecy in Pleodorina starrii.</title>
        <authorList>
            <person name="Takahashi K."/>
            <person name="Suzuki S."/>
            <person name="Kawai-Toyooka H."/>
            <person name="Yamamoto K."/>
            <person name="Hamaji T."/>
            <person name="Ootsuki R."/>
            <person name="Yamaguchi H."/>
            <person name="Kawachi M."/>
            <person name="Higashiyama T."/>
            <person name="Nozaki H."/>
        </authorList>
    </citation>
    <scope>NUCLEOTIDE SEQUENCE [LARGE SCALE GENOMIC DNA]</scope>
    <source>
        <strain evidence="2 3">NIES-4479</strain>
    </source>
</reference>
<evidence type="ECO:0000256" key="1">
    <source>
        <dbReference type="SAM" id="MobiDB-lite"/>
    </source>
</evidence>
<gene>
    <name evidence="2" type="primary">PLESTBF000379</name>
    <name evidence="2" type="ORF">PLESTB_000758200</name>
</gene>
<protein>
    <submittedName>
        <fullName evidence="2">Uncharacterized protein</fullName>
    </submittedName>
</protein>
<feature type="region of interest" description="Disordered" evidence="1">
    <location>
        <begin position="189"/>
        <end position="216"/>
    </location>
</feature>
<dbReference type="Proteomes" id="UP001165080">
    <property type="component" value="Unassembled WGS sequence"/>
</dbReference>
<evidence type="ECO:0000313" key="2">
    <source>
        <dbReference type="EMBL" id="GLC53516.1"/>
    </source>
</evidence>
<proteinExistence type="predicted"/>